<comment type="similarity">
    <text evidence="1">Belongs to the FlgD family.</text>
</comment>
<feature type="region of interest" description="Disordered" evidence="5">
    <location>
        <begin position="1"/>
        <end position="27"/>
    </location>
</feature>
<dbReference type="GO" id="GO:0044781">
    <property type="term" value="P:bacterial-type flagellum organization"/>
    <property type="evidence" value="ECO:0007669"/>
    <property type="project" value="UniProtKB-KW"/>
</dbReference>
<sequence>MTATSVTASNSASATSQKQSTAGRGYGDLGQSDFFRLLTTQLMQQDPTNPVDNTDMLAQMAQFTSLSNSTEMNDTLKQISSKLDMLNATQSAAAAASAARDAAAAAASDA</sequence>
<keyword evidence="7" id="KW-1185">Reference proteome</keyword>
<dbReference type="Proteomes" id="UP000265366">
    <property type="component" value="Unassembled WGS sequence"/>
</dbReference>
<proteinExistence type="inferred from homology"/>
<dbReference type="AlphaFoldDB" id="A0A3A1NZL1"/>
<protein>
    <recommendedName>
        <fullName evidence="2">Basal-body rod modification protein FlgD</fullName>
    </recommendedName>
</protein>
<dbReference type="OrthoDB" id="9785233at2"/>
<keyword evidence="6" id="KW-0966">Cell projection</keyword>
<gene>
    <name evidence="6" type="ORF">D2V17_17545</name>
</gene>
<evidence type="ECO:0000256" key="1">
    <source>
        <dbReference type="ARBA" id="ARBA00010577"/>
    </source>
</evidence>
<keyword evidence="6" id="KW-0969">Cilium</keyword>
<keyword evidence="6" id="KW-0282">Flagellum</keyword>
<organism evidence="6 7">
    <name type="scientific">Aurantiacibacter xanthus</name>
    <dbReference type="NCBI Taxonomy" id="1784712"/>
    <lineage>
        <taxon>Bacteria</taxon>
        <taxon>Pseudomonadati</taxon>
        <taxon>Pseudomonadota</taxon>
        <taxon>Alphaproteobacteria</taxon>
        <taxon>Sphingomonadales</taxon>
        <taxon>Erythrobacteraceae</taxon>
        <taxon>Aurantiacibacter</taxon>
    </lineage>
</organism>
<dbReference type="EMBL" id="QXFM01000138">
    <property type="protein sequence ID" value="RIV81350.1"/>
    <property type="molecule type" value="Genomic_DNA"/>
</dbReference>
<keyword evidence="3" id="KW-1005">Bacterial flagellum biogenesis</keyword>
<dbReference type="InterPro" id="IPR005648">
    <property type="entry name" value="FlgD"/>
</dbReference>
<dbReference type="RefSeq" id="WP_119594352.1">
    <property type="nucleotide sequence ID" value="NZ_QXFM01000138.1"/>
</dbReference>
<dbReference type="Pfam" id="PF03963">
    <property type="entry name" value="FlgD"/>
    <property type="match status" value="1"/>
</dbReference>
<accession>A0A3A1NZL1</accession>
<name>A0A3A1NZL1_9SPHN</name>
<evidence type="ECO:0000313" key="6">
    <source>
        <dbReference type="EMBL" id="RIV81350.1"/>
    </source>
</evidence>
<evidence type="ECO:0000256" key="4">
    <source>
        <dbReference type="ARBA" id="ARBA00024746"/>
    </source>
</evidence>
<reference evidence="6 7" key="1">
    <citation type="submission" date="2018-08" db="EMBL/GenBank/DDBJ databases">
        <title>Erythrobacter zhengii sp.nov., a bacterium isolated from deep-sea sediment.</title>
        <authorList>
            <person name="Fang C."/>
            <person name="Wu Y.-H."/>
            <person name="Sun C."/>
            <person name="Wang H."/>
            <person name="Cheng H."/>
            <person name="Meng F.-X."/>
            <person name="Wang C.-S."/>
            <person name="Xu X.-W."/>
        </authorList>
    </citation>
    <scope>NUCLEOTIDE SEQUENCE [LARGE SCALE GENOMIC DNA]</scope>
    <source>
        <strain evidence="6 7">CCTCC AB 2015396</strain>
    </source>
</reference>
<comment type="function">
    <text evidence="4">Required for flagellar hook formation. May act as a scaffolding protein.</text>
</comment>
<evidence type="ECO:0000313" key="7">
    <source>
        <dbReference type="Proteomes" id="UP000265366"/>
    </source>
</evidence>
<feature type="compositionally biased region" description="Low complexity" evidence="5">
    <location>
        <begin position="1"/>
        <end position="22"/>
    </location>
</feature>
<evidence type="ECO:0000256" key="3">
    <source>
        <dbReference type="ARBA" id="ARBA00022795"/>
    </source>
</evidence>
<comment type="caution">
    <text evidence="6">The sequence shown here is derived from an EMBL/GenBank/DDBJ whole genome shotgun (WGS) entry which is preliminary data.</text>
</comment>
<evidence type="ECO:0000256" key="5">
    <source>
        <dbReference type="SAM" id="MobiDB-lite"/>
    </source>
</evidence>
<evidence type="ECO:0000256" key="2">
    <source>
        <dbReference type="ARBA" id="ARBA00016013"/>
    </source>
</evidence>